<dbReference type="InterPro" id="IPR012848">
    <property type="entry name" value="Aspartic_peptidase_N"/>
</dbReference>
<dbReference type="PROSITE" id="PS00141">
    <property type="entry name" value="ASP_PROTEASE"/>
    <property type="match status" value="1"/>
</dbReference>
<name>G1QCB2_MYOLU</name>
<organism evidence="8 9">
    <name type="scientific">Myotis lucifugus</name>
    <name type="common">Little brown bat</name>
    <dbReference type="NCBI Taxonomy" id="59463"/>
    <lineage>
        <taxon>Eukaryota</taxon>
        <taxon>Metazoa</taxon>
        <taxon>Chordata</taxon>
        <taxon>Craniata</taxon>
        <taxon>Vertebrata</taxon>
        <taxon>Euteleostomi</taxon>
        <taxon>Mammalia</taxon>
        <taxon>Eutheria</taxon>
        <taxon>Laurasiatheria</taxon>
        <taxon>Chiroptera</taxon>
        <taxon>Yangochiroptera</taxon>
        <taxon>Vespertilionidae</taxon>
        <taxon>Myotis</taxon>
    </lineage>
</organism>
<dbReference type="HOGENOM" id="CLU_013253_5_0_1"/>
<evidence type="ECO:0000256" key="3">
    <source>
        <dbReference type="ARBA" id="ARBA00022525"/>
    </source>
</evidence>
<dbReference type="OMA" id="CATEQIF"/>
<dbReference type="PANTHER" id="PTHR47966:SF49">
    <property type="entry name" value="PEPSIN A-5"/>
    <property type="match status" value="1"/>
</dbReference>
<evidence type="ECO:0000313" key="8">
    <source>
        <dbReference type="Ensembl" id="ENSMLUP00000021345.1"/>
    </source>
</evidence>
<dbReference type="PROSITE" id="PS51767">
    <property type="entry name" value="PEPTIDASE_A1"/>
    <property type="match status" value="1"/>
</dbReference>
<evidence type="ECO:0000256" key="4">
    <source>
        <dbReference type="ARBA" id="ARBA00022729"/>
    </source>
</evidence>
<dbReference type="FunFam" id="2.40.70.10:FF:000004">
    <property type="entry name" value="Pepsin A"/>
    <property type="match status" value="1"/>
</dbReference>
<protein>
    <recommendedName>
        <fullName evidence="7">Peptidase A1 domain-containing protein</fullName>
    </recommendedName>
</protein>
<evidence type="ECO:0000256" key="5">
    <source>
        <dbReference type="ARBA" id="ARBA00023157"/>
    </source>
</evidence>
<reference evidence="8" key="3">
    <citation type="submission" date="2025-09" db="UniProtKB">
        <authorList>
            <consortium name="Ensembl"/>
        </authorList>
    </citation>
    <scope>IDENTIFICATION</scope>
</reference>
<feature type="domain" description="Peptidase A1" evidence="7">
    <location>
        <begin position="92"/>
        <end position="234"/>
    </location>
</feature>
<dbReference type="Gene3D" id="2.40.70.10">
    <property type="entry name" value="Acid Proteases"/>
    <property type="match status" value="1"/>
</dbReference>
<comment type="similarity">
    <text evidence="2">Belongs to the peptidase A1 family.</text>
</comment>
<dbReference type="SUPFAM" id="SSF50630">
    <property type="entry name" value="Acid proteases"/>
    <property type="match status" value="1"/>
</dbReference>
<evidence type="ECO:0000256" key="6">
    <source>
        <dbReference type="PIRSR" id="PIRSR601461-2"/>
    </source>
</evidence>
<dbReference type="InterPro" id="IPR001461">
    <property type="entry name" value="Aspartic_peptidase_A1"/>
</dbReference>
<evidence type="ECO:0000256" key="2">
    <source>
        <dbReference type="ARBA" id="ARBA00007447"/>
    </source>
</evidence>
<dbReference type="PANTHER" id="PTHR47966">
    <property type="entry name" value="BETA-SITE APP-CLEAVING ENZYME, ISOFORM A-RELATED"/>
    <property type="match status" value="1"/>
</dbReference>
<dbReference type="EMBL" id="AAPE02066204">
    <property type="status" value="NOT_ANNOTATED_CDS"/>
    <property type="molecule type" value="Genomic_DNA"/>
</dbReference>
<dbReference type="InterPro" id="IPR033121">
    <property type="entry name" value="PEPTIDASE_A1"/>
</dbReference>
<dbReference type="GeneTree" id="ENSGT00940000153747"/>
<reference evidence="8 9" key="1">
    <citation type="journal article" date="2011" name="Nature">
        <title>A high-resolution map of human evolutionary constraint using 29 mammals.</title>
        <authorList>
            <person name="Lindblad-Toh K."/>
            <person name="Garber M."/>
            <person name="Zuk O."/>
            <person name="Lin M.F."/>
            <person name="Parker B.J."/>
            <person name="Washietl S."/>
            <person name="Kheradpour P."/>
            <person name="Ernst J."/>
            <person name="Jordan G."/>
            <person name="Mauceli E."/>
            <person name="Ward L.D."/>
            <person name="Lowe C.B."/>
            <person name="Holloway A.K."/>
            <person name="Clamp M."/>
            <person name="Gnerre S."/>
            <person name="Alfoldi J."/>
            <person name="Beal K."/>
            <person name="Chang J."/>
            <person name="Clawson H."/>
            <person name="Cuff J."/>
            <person name="Di Palma F."/>
            <person name="Fitzgerald S."/>
            <person name="Flicek P."/>
            <person name="Guttman M."/>
            <person name="Hubisz M.J."/>
            <person name="Jaffe D.B."/>
            <person name="Jungreis I."/>
            <person name="Kent W.J."/>
            <person name="Kostka D."/>
            <person name="Lara M."/>
            <person name="Martins A.L."/>
            <person name="Massingham T."/>
            <person name="Moltke I."/>
            <person name="Raney B.J."/>
            <person name="Rasmussen M.D."/>
            <person name="Robinson J."/>
            <person name="Stark A."/>
            <person name="Vilella A.J."/>
            <person name="Wen J."/>
            <person name="Xie X."/>
            <person name="Zody M.C."/>
            <person name="Baldwin J."/>
            <person name="Bloom T."/>
            <person name="Chin C.W."/>
            <person name="Heiman D."/>
            <person name="Nicol R."/>
            <person name="Nusbaum C."/>
            <person name="Young S."/>
            <person name="Wilkinson J."/>
            <person name="Worley K.C."/>
            <person name="Kovar C.L."/>
            <person name="Muzny D.M."/>
            <person name="Gibbs R.A."/>
            <person name="Cree A."/>
            <person name="Dihn H.H."/>
            <person name="Fowler G."/>
            <person name="Jhangiani S."/>
            <person name="Joshi V."/>
            <person name="Lee S."/>
            <person name="Lewis L.R."/>
            <person name="Nazareth L.V."/>
            <person name="Okwuonu G."/>
            <person name="Santibanez J."/>
            <person name="Warren W.C."/>
            <person name="Mardis E.R."/>
            <person name="Weinstock G.M."/>
            <person name="Wilson R.K."/>
            <person name="Delehaunty K."/>
            <person name="Dooling D."/>
            <person name="Fronik C."/>
            <person name="Fulton L."/>
            <person name="Fulton B."/>
            <person name="Graves T."/>
            <person name="Minx P."/>
            <person name="Sodergren E."/>
            <person name="Birney E."/>
            <person name="Margulies E.H."/>
            <person name="Herrero J."/>
            <person name="Green E.D."/>
            <person name="Haussler D."/>
            <person name="Siepel A."/>
            <person name="Goldman N."/>
            <person name="Pollard K.S."/>
            <person name="Pedersen J.S."/>
            <person name="Lander E.S."/>
            <person name="Kellis M."/>
        </authorList>
    </citation>
    <scope>NUCLEOTIDE SEQUENCE [LARGE SCALE GENOMIC DNA]</scope>
</reference>
<dbReference type="GO" id="GO:0005576">
    <property type="term" value="C:extracellular region"/>
    <property type="evidence" value="ECO:0007669"/>
    <property type="project" value="UniProtKB-SubCell"/>
</dbReference>
<evidence type="ECO:0000256" key="1">
    <source>
        <dbReference type="ARBA" id="ARBA00004613"/>
    </source>
</evidence>
<dbReference type="Pfam" id="PF07966">
    <property type="entry name" value="A1_Propeptide"/>
    <property type="match status" value="1"/>
</dbReference>
<keyword evidence="4" id="KW-0732">Signal</keyword>
<keyword evidence="9" id="KW-1185">Reference proteome</keyword>
<keyword evidence="5 6" id="KW-1015">Disulfide bond</keyword>
<dbReference type="InterPro" id="IPR001969">
    <property type="entry name" value="Aspartic_peptidase_AS"/>
</dbReference>
<dbReference type="AlphaFoldDB" id="G1QCB2"/>
<dbReference type="InParanoid" id="G1QCB2"/>
<reference evidence="8" key="2">
    <citation type="submission" date="2025-08" db="UniProtKB">
        <authorList>
            <consortium name="Ensembl"/>
        </authorList>
    </citation>
    <scope>IDENTIFICATION</scope>
</reference>
<dbReference type="InterPro" id="IPR021109">
    <property type="entry name" value="Peptidase_aspartic_dom_sf"/>
</dbReference>
<dbReference type="GO" id="GO:0006508">
    <property type="term" value="P:proteolysis"/>
    <property type="evidence" value="ECO:0007669"/>
    <property type="project" value="InterPro"/>
</dbReference>
<dbReference type="Ensembl" id="ENSMLUT00000025115.1">
    <property type="protein sequence ID" value="ENSMLUP00000021345.1"/>
    <property type="gene ID" value="ENSMLUG00000029144.1"/>
</dbReference>
<dbReference type="Gene3D" id="6.10.140.60">
    <property type="match status" value="1"/>
</dbReference>
<accession>G1QCB2</accession>
<evidence type="ECO:0000313" key="9">
    <source>
        <dbReference type="Proteomes" id="UP000001074"/>
    </source>
</evidence>
<dbReference type="Proteomes" id="UP000001074">
    <property type="component" value="Unassembled WGS sequence"/>
</dbReference>
<dbReference type="GO" id="GO:0004190">
    <property type="term" value="F:aspartic-type endopeptidase activity"/>
    <property type="evidence" value="ECO:0007669"/>
    <property type="project" value="InterPro"/>
</dbReference>
<dbReference type="STRING" id="59463.ENSMLUP00000021345"/>
<dbReference type="FunCoup" id="G1QCB2">
    <property type="interactions" value="74"/>
</dbReference>
<keyword evidence="3" id="KW-0964">Secreted</keyword>
<evidence type="ECO:0000259" key="7">
    <source>
        <dbReference type="PROSITE" id="PS51767"/>
    </source>
</evidence>
<sequence>WPIPAHSTPEPSEDVTRGERTMRWIGFLSLVALSECLVTIPLTKIKSMRESLRERDLLRDYLQRHPYSQAYKLLRKPRVTVQSLRNYLDLHYVGTIGIGTPPQKFKVIFDTGSADLWVPSIYCSSPACLTHKTFDPLRSSTFQSTNRPIKLEYLSSSMTGLLGYDNVRIRNLVCKSQAFGLSTTESGITLELGAFDGILGLAYPTVAFKHTTPVFDSLWKQGLLSENLFAFYLS</sequence>
<comment type="subcellular location">
    <subcellularLocation>
        <location evidence="1">Secreted</location>
    </subcellularLocation>
</comment>
<gene>
    <name evidence="8" type="primary">LOC102427636</name>
</gene>
<proteinExistence type="inferred from homology"/>
<dbReference type="Pfam" id="PF00026">
    <property type="entry name" value="Asp"/>
    <property type="match status" value="1"/>
</dbReference>
<dbReference type="eggNOG" id="KOG1339">
    <property type="taxonomic scope" value="Eukaryota"/>
</dbReference>
<feature type="disulfide bond" evidence="6">
    <location>
        <begin position="123"/>
        <end position="128"/>
    </location>
</feature>